<organism evidence="1 2">
    <name type="scientific">Heterorhabditis bacteriophora</name>
    <name type="common">Entomopathogenic nematode worm</name>
    <dbReference type="NCBI Taxonomy" id="37862"/>
    <lineage>
        <taxon>Eukaryota</taxon>
        <taxon>Metazoa</taxon>
        <taxon>Ecdysozoa</taxon>
        <taxon>Nematoda</taxon>
        <taxon>Chromadorea</taxon>
        <taxon>Rhabditida</taxon>
        <taxon>Rhabditina</taxon>
        <taxon>Rhabditomorpha</taxon>
        <taxon>Strongyloidea</taxon>
        <taxon>Heterorhabditidae</taxon>
        <taxon>Heterorhabditis</taxon>
    </lineage>
</organism>
<keyword evidence="1" id="KW-1185">Reference proteome</keyword>
<dbReference type="WBParaSite" id="Hba_08963">
    <property type="protein sequence ID" value="Hba_08963"/>
    <property type="gene ID" value="Hba_08963"/>
</dbReference>
<sequence length="273" mass="32092">MTHPLQVLGSWRNYHGGEVLLRHRQNVPSTATFTFSTDPAIIKNYHDMHAFDAPTLCGLQKHRNWSLRYAARTINREKDTDANILIVLLACLESRVYSRDVREMLLRIQEKTIWLLSRKKEDDPNAFGFSYYKVFDPRVPTCSVLRDDQCMYKEDYTVLDIKKDRQTYMRKMYEHWQGKFIQWDLGNFSREYSMSIYWSALTITTCGQQNCLFLNFPLTHAARGNPADSTKVVFSDEPKFNRFGLYQRNMPVVVLKRQKPSNIKELEAIIKNA</sequence>
<evidence type="ECO:0000313" key="1">
    <source>
        <dbReference type="Proteomes" id="UP000095283"/>
    </source>
</evidence>
<accession>A0A1I7WUZ2</accession>
<name>A0A1I7WUZ2_HETBA</name>
<reference evidence="2" key="1">
    <citation type="submission" date="2016-11" db="UniProtKB">
        <authorList>
            <consortium name="WormBaseParasite"/>
        </authorList>
    </citation>
    <scope>IDENTIFICATION</scope>
</reference>
<evidence type="ECO:0000313" key="2">
    <source>
        <dbReference type="WBParaSite" id="Hba_08963"/>
    </source>
</evidence>
<proteinExistence type="predicted"/>
<dbReference type="AlphaFoldDB" id="A0A1I7WUZ2"/>
<protein>
    <submittedName>
        <fullName evidence="2">Decapping nuclease</fullName>
    </submittedName>
</protein>
<dbReference type="Proteomes" id="UP000095283">
    <property type="component" value="Unplaced"/>
</dbReference>